<dbReference type="InterPro" id="IPR007230">
    <property type="entry name" value="Nup98_auto-Pept-S59_dom"/>
</dbReference>
<dbReference type="EMBL" id="JBDFQZ010000001">
    <property type="protein sequence ID" value="KAK9756885.1"/>
    <property type="molecule type" value="Genomic_DNA"/>
</dbReference>
<keyword evidence="6" id="KW-0811">Translocation</keyword>
<keyword evidence="7" id="KW-0906">Nuclear pore complex</keyword>
<evidence type="ECO:0000256" key="6">
    <source>
        <dbReference type="ARBA" id="ARBA00023010"/>
    </source>
</evidence>
<gene>
    <name evidence="12" type="ORF">RND81_01G127200</name>
</gene>
<name>A0AAW1N730_SAPOF</name>
<dbReference type="GO" id="GO:0008139">
    <property type="term" value="F:nuclear localization sequence binding"/>
    <property type="evidence" value="ECO:0007669"/>
    <property type="project" value="TreeGrafter"/>
</dbReference>
<dbReference type="GO" id="GO:0006405">
    <property type="term" value="P:RNA export from nucleus"/>
    <property type="evidence" value="ECO:0007669"/>
    <property type="project" value="TreeGrafter"/>
</dbReference>
<feature type="compositionally biased region" description="Low complexity" evidence="10">
    <location>
        <begin position="323"/>
        <end position="355"/>
    </location>
</feature>
<dbReference type="SUPFAM" id="SSF82215">
    <property type="entry name" value="C-terminal autoproteolytic domain of nucleoporin nup98"/>
    <property type="match status" value="1"/>
</dbReference>
<dbReference type="GO" id="GO:0003723">
    <property type="term" value="F:RNA binding"/>
    <property type="evidence" value="ECO:0007669"/>
    <property type="project" value="TreeGrafter"/>
</dbReference>
<evidence type="ECO:0000256" key="2">
    <source>
        <dbReference type="ARBA" id="ARBA00008926"/>
    </source>
</evidence>
<accession>A0AAW1N730</accession>
<dbReference type="GO" id="GO:0006606">
    <property type="term" value="P:protein import into nucleus"/>
    <property type="evidence" value="ECO:0007669"/>
    <property type="project" value="TreeGrafter"/>
</dbReference>
<dbReference type="GO" id="GO:0044614">
    <property type="term" value="C:nuclear pore cytoplasmic filaments"/>
    <property type="evidence" value="ECO:0007669"/>
    <property type="project" value="TreeGrafter"/>
</dbReference>
<feature type="compositionally biased region" description="Low complexity" evidence="10">
    <location>
        <begin position="480"/>
        <end position="497"/>
    </location>
</feature>
<evidence type="ECO:0000256" key="4">
    <source>
        <dbReference type="ARBA" id="ARBA00022816"/>
    </source>
</evidence>
<evidence type="ECO:0000256" key="9">
    <source>
        <dbReference type="ARBA" id="ARBA00065263"/>
    </source>
</evidence>
<dbReference type="PANTHER" id="PTHR23198:SF6">
    <property type="entry name" value="NUCLEAR PORE COMPLEX PROTEIN NUP98-NUP96"/>
    <property type="match status" value="1"/>
</dbReference>
<dbReference type="GO" id="GO:0048573">
    <property type="term" value="P:photoperiodism, flowering"/>
    <property type="evidence" value="ECO:0007669"/>
    <property type="project" value="UniProtKB-ARBA"/>
</dbReference>
<evidence type="ECO:0000313" key="13">
    <source>
        <dbReference type="Proteomes" id="UP001443914"/>
    </source>
</evidence>
<keyword evidence="4" id="KW-0509">mRNA transport</keyword>
<feature type="region of interest" description="Disordered" evidence="10">
    <location>
        <begin position="504"/>
        <end position="605"/>
    </location>
</feature>
<dbReference type="Gene3D" id="1.10.10.2360">
    <property type="match status" value="1"/>
</dbReference>
<evidence type="ECO:0000256" key="8">
    <source>
        <dbReference type="ARBA" id="ARBA00023242"/>
    </source>
</evidence>
<evidence type="ECO:0000256" key="3">
    <source>
        <dbReference type="ARBA" id="ARBA00022448"/>
    </source>
</evidence>
<feature type="compositionally biased region" description="Low complexity" evidence="10">
    <location>
        <begin position="504"/>
        <end position="527"/>
    </location>
</feature>
<feature type="domain" description="Peptidase S59" evidence="11">
    <location>
        <begin position="764"/>
        <end position="905"/>
    </location>
</feature>
<evidence type="ECO:0000256" key="5">
    <source>
        <dbReference type="ARBA" id="ARBA00022927"/>
    </source>
</evidence>
<dbReference type="Proteomes" id="UP001443914">
    <property type="component" value="Unassembled WGS sequence"/>
</dbReference>
<dbReference type="Gene3D" id="3.30.1610.10">
    <property type="entry name" value="Peptidase S59, nucleoporin"/>
    <property type="match status" value="1"/>
</dbReference>
<dbReference type="InterPro" id="IPR037665">
    <property type="entry name" value="Nucleoporin_S59-like"/>
</dbReference>
<dbReference type="FunFam" id="3.30.1610.10:FF:000002">
    <property type="entry name" value="nuclear pore complex protein NUP98A"/>
    <property type="match status" value="1"/>
</dbReference>
<comment type="caution">
    <text evidence="12">The sequence shown here is derived from an EMBL/GenBank/DDBJ whole genome shotgun (WGS) entry which is preliminary data.</text>
</comment>
<comment type="subunit">
    <text evidence="9">Part of the nuclear pore complex (NPC). The NPC has an eight-fold symmetrical structure comprising a central transport channel and two rings, the cytoplasmic and nuclear rings, to which eight filaments are attached. The cytoplasmic filaments have loose ends, while the nuclear filaments are joined in a distal ring, forming a nuclear basket. NPCs are highly dynamic in configuration and composition, and can be devided in 3 subcomplexes, the NUP62 subcomplex, the NUP107-160 subcomplex and the NUP93 subcomplex, containing approximately 30 different nucleoporin proteins.</text>
</comment>
<dbReference type="PROSITE" id="PS51434">
    <property type="entry name" value="NUP_C"/>
    <property type="match status" value="1"/>
</dbReference>
<evidence type="ECO:0000313" key="12">
    <source>
        <dbReference type="EMBL" id="KAK9756885.1"/>
    </source>
</evidence>
<feature type="compositionally biased region" description="Low complexity" evidence="10">
    <location>
        <begin position="450"/>
        <end position="465"/>
    </location>
</feature>
<dbReference type="InterPro" id="IPR036903">
    <property type="entry name" value="Nup98_auto-Pept-S59_dom_sf"/>
</dbReference>
<feature type="compositionally biased region" description="Low complexity" evidence="10">
    <location>
        <begin position="547"/>
        <end position="558"/>
    </location>
</feature>
<keyword evidence="3" id="KW-0813">Transport</keyword>
<feature type="region of interest" description="Disordered" evidence="10">
    <location>
        <begin position="680"/>
        <end position="732"/>
    </location>
</feature>
<dbReference type="PANTHER" id="PTHR23198">
    <property type="entry name" value="NUCLEOPORIN"/>
    <property type="match status" value="1"/>
</dbReference>
<evidence type="ECO:0000256" key="1">
    <source>
        <dbReference type="ARBA" id="ARBA00004567"/>
    </source>
</evidence>
<protein>
    <recommendedName>
        <fullName evidence="11">Peptidase S59 domain-containing protein</fullName>
    </recommendedName>
</protein>
<reference evidence="12" key="1">
    <citation type="submission" date="2024-03" db="EMBL/GenBank/DDBJ databases">
        <title>WGS assembly of Saponaria officinalis var. Norfolk2.</title>
        <authorList>
            <person name="Jenkins J."/>
            <person name="Shu S."/>
            <person name="Grimwood J."/>
            <person name="Barry K."/>
            <person name="Goodstein D."/>
            <person name="Schmutz J."/>
            <person name="Leebens-Mack J."/>
            <person name="Osbourn A."/>
        </authorList>
    </citation>
    <scope>NUCLEOTIDE SEQUENCE [LARGE SCALE GENOMIC DNA]</scope>
    <source>
        <strain evidence="12">JIC</strain>
    </source>
</reference>
<feature type="region of interest" description="Disordered" evidence="10">
    <location>
        <begin position="119"/>
        <end position="157"/>
    </location>
</feature>
<dbReference type="AlphaFoldDB" id="A0AAW1N730"/>
<comment type="subcellular location">
    <subcellularLocation>
        <location evidence="1">Nucleus</location>
        <location evidence="1">Nuclear pore complex</location>
    </subcellularLocation>
</comment>
<feature type="compositionally biased region" description="Polar residues" evidence="10">
    <location>
        <begin position="528"/>
        <end position="537"/>
    </location>
</feature>
<keyword evidence="5" id="KW-0653">Protein transport</keyword>
<feature type="region of interest" description="Disordered" evidence="10">
    <location>
        <begin position="449"/>
        <end position="469"/>
    </location>
</feature>
<dbReference type="GO" id="GO:0051028">
    <property type="term" value="P:mRNA transport"/>
    <property type="evidence" value="ECO:0007669"/>
    <property type="project" value="UniProtKB-KW"/>
</dbReference>
<dbReference type="GO" id="GO:0034398">
    <property type="term" value="P:telomere tethering at nuclear periphery"/>
    <property type="evidence" value="ECO:0007669"/>
    <property type="project" value="TreeGrafter"/>
</dbReference>
<sequence length="916" mass="96648">MKKSSISNFGQAASGSSVAMSIFGNTTNPTRNPFTADTNGNASMSVFGNTSYSTRNPFAANTTGNASMSVFGHTTNSSHNPFSVSTTGNVSASVFGIPNPSTINPFAVSTADSATLSAFGNSNNSTPNRFGRQPSSLMTSPSGFRSTAGPTGTSGSPAGLTNHVGDRVFGFGGTASASVSQSTGSIFGQSSNAVFGTGSPASPFSTSNLGNSTFAGTRTSASNAGPLSFGIGTASLQSTSNSGSNRPFSFGVMQAPLTQNKGSRISPYAGTKDAENCKLLSITGMPIYESKCHEELRWEDYELKSRDSSSITGNSGSPNLFNTVSTGTSSSSFSPRTAFPSLAPSSNSTPSSTTTPSFNLFNTVSTGMSSSSFFPRASFPSLAPSSNSTPSSTTTPSFNLFNTVSTGMSSSSFFPRASFPSLAPSSNSTPSSTTTSSLNQPFCPNLFSINSAPSTNSTPSSTTTPVFTHASSPFRNSSFPNLTPSSNSIPSSTVTSLWNQPSSSFPNTFSPSPTPSNPTVSTTGTPSFNQASFQNPISNYPAPPSTSTPSSTITWPFTKPLPTSDAPDAQPPSTPWSTLSGTGNSQINPTSSTWAVHTSTGNIGGSTDKRVDCIIAVKDPFGSQRVTSHPSVPHPTCSPLIRNGISSMPVIDKPATTRISSLVTPRRISPRPLIVHARKYHPKSDEPKVPFFDHTNETQNTQKKPTSIIPRVNPRSVFGTTSKRLGDSGSEDEVTDASALLHKDGGQKVPKPPINNPSVPKLHRSDYYTHPSIQDLRSVECSNPGFCSHVKDFVVGRHGYGWVKFDGETDIRGLDLDALVYFNKLEVVVYKDENEKPEVGKGLNKGAEVTLLNVKCTDKTGKEYTSGKMVDKFMEKLKKVTENQGAEFICYDAVNGVWKFQVKHFSWYGIIHENAE</sequence>
<dbReference type="GO" id="GO:0000973">
    <property type="term" value="P:post-transcriptional tethering of RNA polymerase II gene DNA at nuclear periphery"/>
    <property type="evidence" value="ECO:0007669"/>
    <property type="project" value="TreeGrafter"/>
</dbReference>
<dbReference type="GO" id="GO:0017056">
    <property type="term" value="F:structural constituent of nuclear pore"/>
    <property type="evidence" value="ECO:0007669"/>
    <property type="project" value="InterPro"/>
</dbReference>
<feature type="region of interest" description="Disordered" evidence="10">
    <location>
        <begin position="307"/>
        <end position="355"/>
    </location>
</feature>
<feature type="region of interest" description="Disordered" evidence="10">
    <location>
        <begin position="478"/>
        <end position="497"/>
    </location>
</feature>
<evidence type="ECO:0000259" key="11">
    <source>
        <dbReference type="PROSITE" id="PS51434"/>
    </source>
</evidence>
<organism evidence="12 13">
    <name type="scientific">Saponaria officinalis</name>
    <name type="common">Common soapwort</name>
    <name type="synonym">Lychnis saponaria</name>
    <dbReference type="NCBI Taxonomy" id="3572"/>
    <lineage>
        <taxon>Eukaryota</taxon>
        <taxon>Viridiplantae</taxon>
        <taxon>Streptophyta</taxon>
        <taxon>Embryophyta</taxon>
        <taxon>Tracheophyta</taxon>
        <taxon>Spermatophyta</taxon>
        <taxon>Magnoliopsida</taxon>
        <taxon>eudicotyledons</taxon>
        <taxon>Gunneridae</taxon>
        <taxon>Pentapetalae</taxon>
        <taxon>Caryophyllales</taxon>
        <taxon>Caryophyllaceae</taxon>
        <taxon>Caryophylleae</taxon>
        <taxon>Saponaria</taxon>
    </lineage>
</organism>
<feature type="compositionally biased region" description="Polar residues" evidence="10">
    <location>
        <begin position="575"/>
        <end position="601"/>
    </location>
</feature>
<evidence type="ECO:0000256" key="7">
    <source>
        <dbReference type="ARBA" id="ARBA00023132"/>
    </source>
</evidence>
<comment type="similarity">
    <text evidence="2">Belongs to the nucleoporin GLFG family.</text>
</comment>
<keyword evidence="8" id="KW-0539">Nucleus</keyword>
<evidence type="ECO:0000256" key="10">
    <source>
        <dbReference type="SAM" id="MobiDB-lite"/>
    </source>
</evidence>
<dbReference type="Pfam" id="PF04096">
    <property type="entry name" value="Nucleoporin2"/>
    <property type="match status" value="1"/>
</dbReference>
<keyword evidence="13" id="KW-1185">Reference proteome</keyword>
<feature type="compositionally biased region" description="Polar residues" evidence="10">
    <location>
        <begin position="119"/>
        <end position="156"/>
    </location>
</feature>
<feature type="compositionally biased region" description="Polar residues" evidence="10">
    <location>
        <begin position="308"/>
        <end position="322"/>
    </location>
</feature>
<proteinExistence type="inferred from homology"/>